<dbReference type="EMBL" id="MKIO01000031">
    <property type="protein sequence ID" value="OLP54839.1"/>
    <property type="molecule type" value="Genomic_DNA"/>
</dbReference>
<dbReference type="Gene3D" id="1.20.58.760">
    <property type="entry name" value="Peptidase M41"/>
    <property type="match status" value="1"/>
</dbReference>
<dbReference type="Pfam" id="PF00004">
    <property type="entry name" value="AAA"/>
    <property type="match status" value="1"/>
</dbReference>
<dbReference type="OrthoDB" id="9809379at2"/>
<keyword evidence="1" id="KW-0547">Nucleotide-binding</keyword>
<reference evidence="3 4" key="1">
    <citation type="submission" date="2016-09" db="EMBL/GenBank/DDBJ databases">
        <title>Rhizobium sp. nov., a novel species isolated from the rice rhizosphere.</title>
        <authorList>
            <person name="Zhao J."/>
            <person name="Zhang X."/>
        </authorList>
    </citation>
    <scope>NUCLEOTIDE SEQUENCE [LARGE SCALE GENOMIC DNA]</scope>
    <source>
        <strain evidence="3 4">MH17</strain>
    </source>
</reference>
<dbReference type="InterPro" id="IPR003960">
    <property type="entry name" value="ATPase_AAA_CS"/>
</dbReference>
<comment type="caution">
    <text evidence="3">The sequence shown here is derived from an EMBL/GenBank/DDBJ whole genome shotgun (WGS) entry which is preliminary data.</text>
</comment>
<organism evidence="3 4">
    <name type="scientific">Xaviernesmea rhizosphaerae</name>
    <dbReference type="NCBI Taxonomy" id="1672749"/>
    <lineage>
        <taxon>Bacteria</taxon>
        <taxon>Pseudomonadati</taxon>
        <taxon>Pseudomonadota</taxon>
        <taxon>Alphaproteobacteria</taxon>
        <taxon>Hyphomicrobiales</taxon>
        <taxon>Rhizobiaceae</taxon>
        <taxon>Rhizobium/Agrobacterium group</taxon>
        <taxon>Xaviernesmea</taxon>
    </lineage>
</organism>
<dbReference type="GO" id="GO:0004176">
    <property type="term" value="F:ATP-dependent peptidase activity"/>
    <property type="evidence" value="ECO:0007669"/>
    <property type="project" value="InterPro"/>
</dbReference>
<dbReference type="GO" id="GO:0016887">
    <property type="term" value="F:ATP hydrolysis activity"/>
    <property type="evidence" value="ECO:0007669"/>
    <property type="project" value="InterPro"/>
</dbReference>
<dbReference type="STRING" id="1672749.BJF92_13600"/>
<dbReference type="GO" id="GO:0005886">
    <property type="term" value="C:plasma membrane"/>
    <property type="evidence" value="ECO:0007669"/>
    <property type="project" value="TreeGrafter"/>
</dbReference>
<dbReference type="Proteomes" id="UP000186143">
    <property type="component" value="Unassembled WGS sequence"/>
</dbReference>
<dbReference type="RefSeq" id="WP_075635399.1">
    <property type="nucleotide sequence ID" value="NZ_MKIO01000031.1"/>
</dbReference>
<evidence type="ECO:0000313" key="4">
    <source>
        <dbReference type="Proteomes" id="UP000186143"/>
    </source>
</evidence>
<sequence length="649" mass="70517">MSRYDTTPSFEGRIAHHHIVDFIATIGSAPQGTYILAVPPTTEAEVWVAPALTYFRDIREVASNASADLEDAVDAGIKVEPYDINLLTAEGLFAGRTTARCTLYVTEHGHADLRHPSVRMADNLIYIDLDPKLVQKAAADVGRPVTIDEAELLAEMPRRHRRLALVSGRAITESYELHLITLEQEAALKAAGTVTRADKKKTTTERPRSVPTGVGLEDLHGYGEAKGWGLEVARDVMDFVNGDIRWDDVDGGILLSGPPGCGKTSFARALATTANCHFVAGSYASWQAHGHQGDMLAAMRSAFDEAVRCAPSVLLIDEIDGFMDRARDKENSDYLRNVVNGILELLDGSFDRTGVIVIGATNHPDTVDPAIRRSGRLDRHVKIGLPDAEARLAILRQHLGVGEDFALKAFTHHTEGMSGADLERIARDARRLARRERAELRHTHVAKAFPRREPRTRSELRHIAVHEIGHAVVAAALGATVQEVFVRGDRDPALSAEVAGAAVIAPLAGRRDREWYLDRAAHLLGGLAAETLVFGEHADGVVVDLQEATNLVTFALVSVGMGGTLASDGHVDPEALATARMYDPALKRHVDEVLHEQAERAREILEAHAEAVEELIELLILRRRLDGAVVADTMTSCAARAPAQLSLTV</sequence>
<evidence type="ECO:0000256" key="1">
    <source>
        <dbReference type="RuleBase" id="RU003651"/>
    </source>
</evidence>
<dbReference type="GO" id="GO:0005524">
    <property type="term" value="F:ATP binding"/>
    <property type="evidence" value="ECO:0007669"/>
    <property type="project" value="UniProtKB-KW"/>
</dbReference>
<dbReference type="InterPro" id="IPR000642">
    <property type="entry name" value="Peptidase_M41"/>
</dbReference>
<dbReference type="GO" id="GO:0030163">
    <property type="term" value="P:protein catabolic process"/>
    <property type="evidence" value="ECO:0007669"/>
    <property type="project" value="TreeGrafter"/>
</dbReference>
<dbReference type="PROSITE" id="PS00674">
    <property type="entry name" value="AAA"/>
    <property type="match status" value="1"/>
</dbReference>
<dbReference type="GO" id="GO:0004222">
    <property type="term" value="F:metalloendopeptidase activity"/>
    <property type="evidence" value="ECO:0007669"/>
    <property type="project" value="InterPro"/>
</dbReference>
<gene>
    <name evidence="3" type="ORF">BJF92_13600</name>
</gene>
<dbReference type="Gene3D" id="1.10.8.60">
    <property type="match status" value="1"/>
</dbReference>
<dbReference type="CDD" id="cd19481">
    <property type="entry name" value="RecA-like_protease"/>
    <property type="match status" value="1"/>
</dbReference>
<proteinExistence type="inferred from homology"/>
<comment type="similarity">
    <text evidence="1">Belongs to the AAA ATPase family.</text>
</comment>
<dbReference type="InterPro" id="IPR003959">
    <property type="entry name" value="ATPase_AAA_core"/>
</dbReference>
<dbReference type="InterPro" id="IPR027417">
    <property type="entry name" value="P-loop_NTPase"/>
</dbReference>
<protein>
    <recommendedName>
        <fullName evidence="2">AAA+ ATPase domain-containing protein</fullName>
    </recommendedName>
</protein>
<evidence type="ECO:0000259" key="2">
    <source>
        <dbReference type="SMART" id="SM00382"/>
    </source>
</evidence>
<name>A0A1Q9AHV7_9HYPH</name>
<dbReference type="InterPro" id="IPR037219">
    <property type="entry name" value="Peptidase_M41-like"/>
</dbReference>
<dbReference type="InterPro" id="IPR003593">
    <property type="entry name" value="AAA+_ATPase"/>
</dbReference>
<dbReference type="SUPFAM" id="SSF140990">
    <property type="entry name" value="FtsH protease domain-like"/>
    <property type="match status" value="1"/>
</dbReference>
<dbReference type="SUPFAM" id="SSF52540">
    <property type="entry name" value="P-loop containing nucleoside triphosphate hydrolases"/>
    <property type="match status" value="1"/>
</dbReference>
<dbReference type="SMART" id="SM00382">
    <property type="entry name" value="AAA"/>
    <property type="match status" value="1"/>
</dbReference>
<dbReference type="Gene3D" id="3.40.50.300">
    <property type="entry name" value="P-loop containing nucleotide triphosphate hydrolases"/>
    <property type="match status" value="1"/>
</dbReference>
<accession>A0A1Q9AHV7</accession>
<feature type="domain" description="AAA+ ATPase" evidence="2">
    <location>
        <begin position="249"/>
        <end position="387"/>
    </location>
</feature>
<dbReference type="PANTHER" id="PTHR23076:SF97">
    <property type="entry name" value="ATP-DEPENDENT ZINC METALLOPROTEASE YME1L1"/>
    <property type="match status" value="1"/>
</dbReference>
<dbReference type="PANTHER" id="PTHR23076">
    <property type="entry name" value="METALLOPROTEASE M41 FTSH"/>
    <property type="match status" value="1"/>
</dbReference>
<dbReference type="GO" id="GO:0006508">
    <property type="term" value="P:proteolysis"/>
    <property type="evidence" value="ECO:0007669"/>
    <property type="project" value="InterPro"/>
</dbReference>
<dbReference type="AlphaFoldDB" id="A0A1Q9AHV7"/>
<evidence type="ECO:0000313" key="3">
    <source>
        <dbReference type="EMBL" id="OLP54839.1"/>
    </source>
</evidence>
<dbReference type="Pfam" id="PF01434">
    <property type="entry name" value="Peptidase_M41"/>
    <property type="match status" value="1"/>
</dbReference>
<keyword evidence="1" id="KW-0067">ATP-binding</keyword>